<protein>
    <submittedName>
        <fullName evidence="1">Uncharacterized protein</fullName>
    </submittedName>
</protein>
<dbReference type="RefSeq" id="WP_311620682.1">
    <property type="nucleotide sequence ID" value="NZ_JAVREV010000020.1"/>
</dbReference>
<organism evidence="1 2">
    <name type="scientific">Streptomyces johnsoniae</name>
    <dbReference type="NCBI Taxonomy" id="3075532"/>
    <lineage>
        <taxon>Bacteria</taxon>
        <taxon>Bacillati</taxon>
        <taxon>Actinomycetota</taxon>
        <taxon>Actinomycetes</taxon>
        <taxon>Kitasatosporales</taxon>
        <taxon>Streptomycetaceae</taxon>
        <taxon>Streptomyces</taxon>
    </lineage>
</organism>
<evidence type="ECO:0000313" key="1">
    <source>
        <dbReference type="EMBL" id="MDT0446530.1"/>
    </source>
</evidence>
<sequence length="105" mass="11185">MPEFTYSVGGRTDVAVARRRRAPGLLSPGNKAGTLARLADSSAGAQLHDAAIALEHSSAVPANGGATEHELRFLAERLPEYLHHGLNVAEFRDMRLHHGHNGAGE</sequence>
<proteinExistence type="predicted"/>
<reference evidence="2" key="1">
    <citation type="submission" date="2023-07" db="EMBL/GenBank/DDBJ databases">
        <title>30 novel species of actinomycetes from the DSMZ collection.</title>
        <authorList>
            <person name="Nouioui I."/>
        </authorList>
    </citation>
    <scope>NUCLEOTIDE SEQUENCE [LARGE SCALE GENOMIC DNA]</scope>
    <source>
        <strain evidence="2">DSM 41886</strain>
    </source>
</reference>
<evidence type="ECO:0000313" key="2">
    <source>
        <dbReference type="Proteomes" id="UP001183615"/>
    </source>
</evidence>
<accession>A0ABU2SC37</accession>
<dbReference type="Proteomes" id="UP001183615">
    <property type="component" value="Unassembled WGS sequence"/>
</dbReference>
<comment type="caution">
    <text evidence="1">The sequence shown here is derived from an EMBL/GenBank/DDBJ whole genome shotgun (WGS) entry which is preliminary data.</text>
</comment>
<keyword evidence="2" id="KW-1185">Reference proteome</keyword>
<dbReference type="EMBL" id="JAVREV010000020">
    <property type="protein sequence ID" value="MDT0446530.1"/>
    <property type="molecule type" value="Genomic_DNA"/>
</dbReference>
<gene>
    <name evidence="1" type="ORF">RM779_28615</name>
</gene>
<name>A0ABU2SC37_9ACTN</name>